<feature type="compositionally biased region" description="Low complexity" evidence="1">
    <location>
        <begin position="130"/>
        <end position="141"/>
    </location>
</feature>
<sequence length="403" mass="42756">MQQQNTNNASTGRKQTPGRRRQSRNTANSPAVPSHQRNYASENDAADLSRADAAFRKEMSDSPRTPRKSSPSAPHPSTNAKSRTGNKQRSKNATTSPIPVNSGRHTPPPTISMSAKAPSIAAFAGATFHASPAPSSLPIPSFMAKAMPDSPGAAGSKRPASQEPSPPTTDSEMPTPAPKSNAVGPSPKESPLDIFFRADRAEKEQARRASSTNVPAPIFGHFSPPSQPLSPLRAGPSAAKDRPFQQGRPQVQRNTSIGSSPVDAGGAPTNGMGPAFSTPYYERIKAARSTDKQSRGGPEITPKQQQSVVDRSEALKNFLFAGQKQPSPAMTNSTAGASLLPAGARPPRSHTQNMYGAPYLHDTNDRRSANLRAFEDDLRRMLKLDSPLGLATKPPALTNAHTS</sequence>
<feature type="compositionally biased region" description="Polar residues" evidence="1">
    <location>
        <begin position="68"/>
        <end position="83"/>
    </location>
</feature>
<dbReference type="InterPro" id="IPR028322">
    <property type="entry name" value="PNRC-like_rgn"/>
</dbReference>
<dbReference type="Proteomes" id="UP000006039">
    <property type="component" value="Unassembled WGS sequence"/>
</dbReference>
<reference evidence="2" key="2">
    <citation type="submission" date="2010-07" db="EMBL/GenBank/DDBJ databases">
        <authorList>
            <consortium name="The Broad Institute Genome Sequencing Platform"/>
            <consortium name="Broad Institute Genome Sequencing Center for Infectious Disease"/>
            <person name="Ma L.-J."/>
            <person name="Dead R."/>
            <person name="Young S."/>
            <person name="Zeng Q."/>
            <person name="Koehrsen M."/>
            <person name="Alvarado L."/>
            <person name="Berlin A."/>
            <person name="Chapman S.B."/>
            <person name="Chen Z."/>
            <person name="Freedman E."/>
            <person name="Gellesch M."/>
            <person name="Goldberg J."/>
            <person name="Griggs A."/>
            <person name="Gujja S."/>
            <person name="Heilman E.R."/>
            <person name="Heiman D."/>
            <person name="Hepburn T."/>
            <person name="Howarth C."/>
            <person name="Jen D."/>
            <person name="Larson L."/>
            <person name="Mehta T."/>
            <person name="Neiman D."/>
            <person name="Pearson M."/>
            <person name="Roberts A."/>
            <person name="Saif S."/>
            <person name="Shea T."/>
            <person name="Shenoy N."/>
            <person name="Sisk P."/>
            <person name="Stolte C."/>
            <person name="Sykes S."/>
            <person name="Walk T."/>
            <person name="White J."/>
            <person name="Yandava C."/>
            <person name="Haas B."/>
            <person name="Nusbaum C."/>
            <person name="Birren B."/>
        </authorList>
    </citation>
    <scope>NUCLEOTIDE SEQUENCE</scope>
    <source>
        <strain evidence="2">R3-111a-1</strain>
    </source>
</reference>
<dbReference type="eggNOG" id="ENOG502SC1U">
    <property type="taxonomic scope" value="Eukaryota"/>
</dbReference>
<evidence type="ECO:0000313" key="4">
    <source>
        <dbReference type="Proteomes" id="UP000006039"/>
    </source>
</evidence>
<evidence type="ECO:0000313" key="3">
    <source>
        <dbReference type="EnsemblFungi" id="EJT81750"/>
    </source>
</evidence>
<feature type="region of interest" description="Disordered" evidence="1">
    <location>
        <begin position="129"/>
        <end position="309"/>
    </location>
</feature>
<feature type="compositionally biased region" description="Polar residues" evidence="1">
    <location>
        <begin position="247"/>
        <end position="259"/>
    </location>
</feature>
<feature type="compositionally biased region" description="Polar residues" evidence="1">
    <location>
        <begin position="24"/>
        <end position="41"/>
    </location>
</feature>
<dbReference type="AlphaFoldDB" id="J3NKE6"/>
<feature type="compositionally biased region" description="Basic and acidic residues" evidence="1">
    <location>
        <begin position="196"/>
        <end position="207"/>
    </location>
</feature>
<dbReference type="Pfam" id="PF15365">
    <property type="entry name" value="PNRC"/>
    <property type="match status" value="1"/>
</dbReference>
<evidence type="ECO:0008006" key="5">
    <source>
        <dbReference type="Google" id="ProtNLM"/>
    </source>
</evidence>
<dbReference type="VEuPathDB" id="FungiDB:GGTG_01725"/>
<reference evidence="3" key="4">
    <citation type="journal article" date="2015" name="G3 (Bethesda)">
        <title>Genome sequences of three phytopathogenic species of the Magnaporthaceae family of fungi.</title>
        <authorList>
            <person name="Okagaki L.H."/>
            <person name="Nunes C.C."/>
            <person name="Sailsbery J."/>
            <person name="Clay B."/>
            <person name="Brown D."/>
            <person name="John T."/>
            <person name="Oh Y."/>
            <person name="Young N."/>
            <person name="Fitzgerald M."/>
            <person name="Haas B.J."/>
            <person name="Zeng Q."/>
            <person name="Young S."/>
            <person name="Adiconis X."/>
            <person name="Fan L."/>
            <person name="Levin J.Z."/>
            <person name="Mitchell T.K."/>
            <person name="Okubara P.A."/>
            <person name="Farman M.L."/>
            <person name="Kohn L.M."/>
            <person name="Birren B."/>
            <person name="Ma L.-J."/>
            <person name="Dean R.A."/>
        </authorList>
    </citation>
    <scope>NUCLEOTIDE SEQUENCE</scope>
    <source>
        <strain evidence="3">R3-111a-1</strain>
    </source>
</reference>
<feature type="region of interest" description="Disordered" evidence="1">
    <location>
        <begin position="1"/>
        <end position="114"/>
    </location>
</feature>
<dbReference type="RefSeq" id="XP_009217759.1">
    <property type="nucleotide sequence ID" value="XM_009219495.1"/>
</dbReference>
<dbReference type="GO" id="GO:0016071">
    <property type="term" value="P:mRNA metabolic process"/>
    <property type="evidence" value="ECO:0007669"/>
    <property type="project" value="UniProtKB-ARBA"/>
</dbReference>
<feature type="compositionally biased region" description="Basic and acidic residues" evidence="1">
    <location>
        <begin position="282"/>
        <end position="294"/>
    </location>
</feature>
<name>J3NKE6_GAET3</name>
<dbReference type="EnsemblFungi" id="EJT81750">
    <property type="protein sequence ID" value="EJT81750"/>
    <property type="gene ID" value="GGTG_01725"/>
</dbReference>
<dbReference type="GeneID" id="20342183"/>
<protein>
    <recommendedName>
        <fullName evidence="5">Proteophosphoglycan 5</fullName>
    </recommendedName>
</protein>
<reference evidence="2" key="3">
    <citation type="submission" date="2010-09" db="EMBL/GenBank/DDBJ databases">
        <title>Annotation of Gaeumannomyces graminis var. tritici R3-111a-1.</title>
        <authorList>
            <consortium name="The Broad Institute Genome Sequencing Platform"/>
            <person name="Ma L.-J."/>
            <person name="Dead R."/>
            <person name="Young S.K."/>
            <person name="Zeng Q."/>
            <person name="Gargeya S."/>
            <person name="Fitzgerald M."/>
            <person name="Haas B."/>
            <person name="Abouelleil A."/>
            <person name="Alvarado L."/>
            <person name="Arachchi H.M."/>
            <person name="Berlin A."/>
            <person name="Brown A."/>
            <person name="Chapman S.B."/>
            <person name="Chen Z."/>
            <person name="Dunbar C."/>
            <person name="Freedman E."/>
            <person name="Gearin G."/>
            <person name="Gellesch M."/>
            <person name="Goldberg J."/>
            <person name="Griggs A."/>
            <person name="Gujja S."/>
            <person name="Heiman D."/>
            <person name="Howarth C."/>
            <person name="Larson L."/>
            <person name="Lui A."/>
            <person name="MacDonald P.J.P."/>
            <person name="Mehta T."/>
            <person name="Montmayeur A."/>
            <person name="Murphy C."/>
            <person name="Neiman D."/>
            <person name="Pearson M."/>
            <person name="Priest M."/>
            <person name="Roberts A."/>
            <person name="Saif S."/>
            <person name="Shea T."/>
            <person name="Shenoy N."/>
            <person name="Sisk P."/>
            <person name="Stolte C."/>
            <person name="Sykes S."/>
            <person name="Yandava C."/>
            <person name="Wortman J."/>
            <person name="Nusbaum C."/>
            <person name="Birren B."/>
        </authorList>
    </citation>
    <scope>NUCLEOTIDE SEQUENCE</scope>
    <source>
        <strain evidence="2">R3-111a-1</strain>
    </source>
</reference>
<evidence type="ECO:0000313" key="2">
    <source>
        <dbReference type="EMBL" id="EJT81750.1"/>
    </source>
</evidence>
<dbReference type="OrthoDB" id="2142961at2759"/>
<organism evidence="2">
    <name type="scientific">Gaeumannomyces tritici (strain R3-111a-1)</name>
    <name type="common">Wheat and barley take-all root rot fungus</name>
    <name type="synonym">Gaeumannomyces graminis var. tritici</name>
    <dbReference type="NCBI Taxonomy" id="644352"/>
    <lineage>
        <taxon>Eukaryota</taxon>
        <taxon>Fungi</taxon>
        <taxon>Dikarya</taxon>
        <taxon>Ascomycota</taxon>
        <taxon>Pezizomycotina</taxon>
        <taxon>Sordariomycetes</taxon>
        <taxon>Sordariomycetidae</taxon>
        <taxon>Magnaporthales</taxon>
        <taxon>Magnaporthaceae</taxon>
        <taxon>Gaeumannomyces</taxon>
    </lineage>
</organism>
<dbReference type="EMBL" id="GL385395">
    <property type="protein sequence ID" value="EJT81750.1"/>
    <property type="molecule type" value="Genomic_DNA"/>
</dbReference>
<accession>J3NKE6</accession>
<evidence type="ECO:0000256" key="1">
    <source>
        <dbReference type="SAM" id="MobiDB-lite"/>
    </source>
</evidence>
<gene>
    <name evidence="3" type="primary">20342183</name>
    <name evidence="2" type="ORF">GGTG_01725</name>
</gene>
<proteinExistence type="predicted"/>
<dbReference type="HOGENOM" id="CLU_039074_0_0_1"/>
<feature type="compositionally biased region" description="Polar residues" evidence="1">
    <location>
        <begin position="1"/>
        <end position="14"/>
    </location>
</feature>
<feature type="compositionally biased region" description="Polar residues" evidence="1">
    <location>
        <begin position="324"/>
        <end position="336"/>
    </location>
</feature>
<reference evidence="3" key="5">
    <citation type="submission" date="2018-04" db="UniProtKB">
        <authorList>
            <consortium name="EnsemblFungi"/>
        </authorList>
    </citation>
    <scope>IDENTIFICATION</scope>
    <source>
        <strain evidence="3">R3-111a-1</strain>
    </source>
</reference>
<keyword evidence="4" id="KW-1185">Reference proteome</keyword>
<reference evidence="4" key="1">
    <citation type="submission" date="2010-07" db="EMBL/GenBank/DDBJ databases">
        <title>The genome sequence of Gaeumannomyces graminis var. tritici strain R3-111a-1.</title>
        <authorList>
            <consortium name="The Broad Institute Genome Sequencing Platform"/>
            <person name="Ma L.-J."/>
            <person name="Dead R."/>
            <person name="Young S."/>
            <person name="Zeng Q."/>
            <person name="Koehrsen M."/>
            <person name="Alvarado L."/>
            <person name="Berlin A."/>
            <person name="Chapman S.B."/>
            <person name="Chen Z."/>
            <person name="Freedman E."/>
            <person name="Gellesch M."/>
            <person name="Goldberg J."/>
            <person name="Griggs A."/>
            <person name="Gujja S."/>
            <person name="Heilman E.R."/>
            <person name="Heiman D."/>
            <person name="Hepburn T."/>
            <person name="Howarth C."/>
            <person name="Jen D."/>
            <person name="Larson L."/>
            <person name="Mehta T."/>
            <person name="Neiman D."/>
            <person name="Pearson M."/>
            <person name="Roberts A."/>
            <person name="Saif S."/>
            <person name="Shea T."/>
            <person name="Shenoy N."/>
            <person name="Sisk P."/>
            <person name="Stolte C."/>
            <person name="Sykes S."/>
            <person name="Walk T."/>
            <person name="White J."/>
            <person name="Yandava C."/>
            <person name="Haas B."/>
            <person name="Nusbaum C."/>
            <person name="Birren B."/>
        </authorList>
    </citation>
    <scope>NUCLEOTIDE SEQUENCE [LARGE SCALE GENOMIC DNA]</scope>
    <source>
        <strain evidence="4">R3-111a-1</strain>
    </source>
</reference>
<feature type="region of interest" description="Disordered" evidence="1">
    <location>
        <begin position="322"/>
        <end position="363"/>
    </location>
</feature>
<feature type="compositionally biased region" description="Basic and acidic residues" evidence="1">
    <location>
        <begin position="47"/>
        <end position="61"/>
    </location>
</feature>